<sequence length="98" mass="11232">IGWQSRRSKKKVFSPRYPGWGLDERAGRTSGHLNRFRPLRRLSAPVEPSSGGGTVRVEAEQGVHQLYEYSGVQSDLSRRVPVGHDGEEEEEECRERRR</sequence>
<dbReference type="Proteomes" id="UP001295794">
    <property type="component" value="Unassembled WGS sequence"/>
</dbReference>
<evidence type="ECO:0000256" key="1">
    <source>
        <dbReference type="SAM" id="MobiDB-lite"/>
    </source>
</evidence>
<evidence type="ECO:0000313" key="3">
    <source>
        <dbReference type="Proteomes" id="UP001295794"/>
    </source>
</evidence>
<feature type="region of interest" description="Disordered" evidence="1">
    <location>
        <begin position="1"/>
        <end position="29"/>
    </location>
</feature>
<proteinExistence type="predicted"/>
<organism evidence="2 3">
    <name type="scientific">Mycena citricolor</name>
    <dbReference type="NCBI Taxonomy" id="2018698"/>
    <lineage>
        <taxon>Eukaryota</taxon>
        <taxon>Fungi</taxon>
        <taxon>Dikarya</taxon>
        <taxon>Basidiomycota</taxon>
        <taxon>Agaricomycotina</taxon>
        <taxon>Agaricomycetes</taxon>
        <taxon>Agaricomycetidae</taxon>
        <taxon>Agaricales</taxon>
        <taxon>Marasmiineae</taxon>
        <taxon>Mycenaceae</taxon>
        <taxon>Mycena</taxon>
    </lineage>
</organism>
<keyword evidence="3" id="KW-1185">Reference proteome</keyword>
<feature type="region of interest" description="Disordered" evidence="1">
    <location>
        <begin position="74"/>
        <end position="98"/>
    </location>
</feature>
<feature type="non-terminal residue" evidence="2">
    <location>
        <position position="98"/>
    </location>
</feature>
<reference evidence="2" key="1">
    <citation type="submission" date="2023-11" db="EMBL/GenBank/DDBJ databases">
        <authorList>
            <person name="De Vega J J."/>
            <person name="De Vega J J."/>
        </authorList>
    </citation>
    <scope>NUCLEOTIDE SEQUENCE</scope>
</reference>
<comment type="caution">
    <text evidence="2">The sequence shown here is derived from an EMBL/GenBank/DDBJ whole genome shotgun (WGS) entry which is preliminary data.</text>
</comment>
<gene>
    <name evidence="2" type="ORF">MYCIT1_LOCUS22224</name>
</gene>
<feature type="compositionally biased region" description="Basic residues" evidence="1">
    <location>
        <begin position="1"/>
        <end position="13"/>
    </location>
</feature>
<evidence type="ECO:0000313" key="2">
    <source>
        <dbReference type="EMBL" id="CAK5274859.1"/>
    </source>
</evidence>
<feature type="compositionally biased region" description="Basic and acidic residues" evidence="1">
    <location>
        <begin position="76"/>
        <end position="85"/>
    </location>
</feature>
<protein>
    <submittedName>
        <fullName evidence="2">Uncharacterized protein</fullName>
    </submittedName>
</protein>
<accession>A0AAD2HDN5</accession>
<name>A0AAD2HDN5_9AGAR</name>
<dbReference type="AlphaFoldDB" id="A0AAD2HDN5"/>
<dbReference type="EMBL" id="CAVNYO010000403">
    <property type="protein sequence ID" value="CAK5274859.1"/>
    <property type="molecule type" value="Genomic_DNA"/>
</dbReference>